<reference evidence="2 3" key="1">
    <citation type="submission" date="2018-05" db="EMBL/GenBank/DDBJ databases">
        <title>Micromonospora from Atacama Desert.</title>
        <authorList>
            <person name="Carro L."/>
            <person name="Goodfellow M."/>
            <person name="Klenk H.-P."/>
        </authorList>
    </citation>
    <scope>NUCLEOTIDE SEQUENCE [LARGE SCALE GENOMIC DNA]</scope>
    <source>
        <strain evidence="2 3">LB32</strain>
    </source>
</reference>
<gene>
    <name evidence="2" type="ORF">DLJ58_24920</name>
</gene>
<evidence type="ECO:0000313" key="2">
    <source>
        <dbReference type="EMBL" id="RQX06009.1"/>
    </source>
</evidence>
<keyword evidence="2" id="KW-0808">Transferase</keyword>
<dbReference type="InterPro" id="IPR000182">
    <property type="entry name" value="GNAT_dom"/>
</dbReference>
<protein>
    <submittedName>
        <fullName evidence="2">GNAT family N-acetyltransferase</fullName>
    </submittedName>
</protein>
<sequence length="155" mass="17461">MAGVARLVKVTQDNVEAACRVSVRPDQEKFSSPVAWSLAEAYAQPEIAWPRLIVEDDEIVGFLMGFFDIVWDPAQPDDKRSGLWRLNIAAEHQGRGYGRFAVQAVRDEAHRRGHDRVYTTWKPGPDGPEQFYLKLGFQLTGETSEDEVVGVHPTH</sequence>
<evidence type="ECO:0000259" key="1">
    <source>
        <dbReference type="PROSITE" id="PS51186"/>
    </source>
</evidence>
<proteinExistence type="predicted"/>
<dbReference type="Pfam" id="PF00583">
    <property type="entry name" value="Acetyltransf_1"/>
    <property type="match status" value="1"/>
</dbReference>
<organism evidence="2 3">
    <name type="scientific">Micromonospora arida</name>
    <dbReference type="NCBI Taxonomy" id="2203715"/>
    <lineage>
        <taxon>Bacteria</taxon>
        <taxon>Bacillati</taxon>
        <taxon>Actinomycetota</taxon>
        <taxon>Actinomycetes</taxon>
        <taxon>Micromonosporales</taxon>
        <taxon>Micromonosporaceae</taxon>
        <taxon>Micromonospora</taxon>
    </lineage>
</organism>
<keyword evidence="3" id="KW-1185">Reference proteome</keyword>
<name>A0A3N9WZ30_9ACTN</name>
<dbReference type="InterPro" id="IPR016181">
    <property type="entry name" value="Acyl_CoA_acyltransferase"/>
</dbReference>
<dbReference type="GO" id="GO:0016747">
    <property type="term" value="F:acyltransferase activity, transferring groups other than amino-acyl groups"/>
    <property type="evidence" value="ECO:0007669"/>
    <property type="project" value="InterPro"/>
</dbReference>
<dbReference type="AlphaFoldDB" id="A0A3N9WZ30"/>
<dbReference type="PROSITE" id="PS51186">
    <property type="entry name" value="GNAT"/>
    <property type="match status" value="1"/>
</dbReference>
<dbReference type="SUPFAM" id="SSF55729">
    <property type="entry name" value="Acyl-CoA N-acyltransferases (Nat)"/>
    <property type="match status" value="1"/>
</dbReference>
<comment type="caution">
    <text evidence="2">The sequence shown here is derived from an EMBL/GenBank/DDBJ whole genome shotgun (WGS) entry which is preliminary data.</text>
</comment>
<dbReference type="OrthoDB" id="3526335at2"/>
<evidence type="ECO:0000313" key="3">
    <source>
        <dbReference type="Proteomes" id="UP000266889"/>
    </source>
</evidence>
<dbReference type="Gene3D" id="3.40.630.30">
    <property type="match status" value="1"/>
</dbReference>
<accession>A0A3N9WZ30</accession>
<dbReference type="Proteomes" id="UP000266889">
    <property type="component" value="Unassembled WGS sequence"/>
</dbReference>
<dbReference type="CDD" id="cd04301">
    <property type="entry name" value="NAT_SF"/>
    <property type="match status" value="1"/>
</dbReference>
<feature type="domain" description="N-acetyltransferase" evidence="1">
    <location>
        <begin position="5"/>
        <end position="155"/>
    </location>
</feature>
<dbReference type="EMBL" id="QGSY01000247">
    <property type="protein sequence ID" value="RQX06009.1"/>
    <property type="molecule type" value="Genomic_DNA"/>
</dbReference>